<dbReference type="InterPro" id="IPR023393">
    <property type="entry name" value="START-like_dom_sf"/>
</dbReference>
<dbReference type="EMBL" id="CP042582">
    <property type="protein sequence ID" value="QEX22635.1"/>
    <property type="molecule type" value="Genomic_DNA"/>
</dbReference>
<gene>
    <name evidence="3" type="ORF">FRZ61_25670</name>
</gene>
<evidence type="ECO:0000313" key="4">
    <source>
        <dbReference type="Proteomes" id="UP000325797"/>
    </source>
</evidence>
<dbReference type="InterPro" id="IPR013538">
    <property type="entry name" value="ASHA1/2-like_C"/>
</dbReference>
<dbReference type="OrthoDB" id="9805228at2"/>
<name>A0A5J6N105_9PROT</name>
<proteinExistence type="inferred from homology"/>
<reference evidence="3 4" key="1">
    <citation type="submission" date="2019-08" db="EMBL/GenBank/DDBJ databases">
        <title>Hyperibacter terrae gen. nov., sp. nov. and Hyperibacter viscosus sp. nov., two new members in the family Rhodospirillaceae isolated from the rhizosphere of Hypericum perforatum.</title>
        <authorList>
            <person name="Noviana Z."/>
        </authorList>
    </citation>
    <scope>NUCLEOTIDE SEQUENCE [LARGE SCALE GENOMIC DNA]</scope>
    <source>
        <strain evidence="3 4">R5959</strain>
    </source>
</reference>
<dbReference type="RefSeq" id="WP_151118098.1">
    <property type="nucleotide sequence ID" value="NZ_CP042582.1"/>
</dbReference>
<feature type="domain" description="Activator of Hsp90 ATPase homologue 1/2-like C-terminal" evidence="2">
    <location>
        <begin position="21"/>
        <end position="168"/>
    </location>
</feature>
<comment type="similarity">
    <text evidence="1">Belongs to the AHA1 family.</text>
</comment>
<dbReference type="KEGG" id="hadh:FRZ61_25670"/>
<evidence type="ECO:0000313" key="3">
    <source>
        <dbReference type="EMBL" id="QEX22635.1"/>
    </source>
</evidence>
<dbReference type="Gene3D" id="3.30.530.20">
    <property type="match status" value="1"/>
</dbReference>
<dbReference type="Pfam" id="PF08327">
    <property type="entry name" value="AHSA1"/>
    <property type="match status" value="1"/>
</dbReference>
<evidence type="ECO:0000259" key="2">
    <source>
        <dbReference type="Pfam" id="PF08327"/>
    </source>
</evidence>
<dbReference type="AlphaFoldDB" id="A0A5J6N105"/>
<sequence>MSANDRTAPPKGSFVISRLFDAPRAQVWKAWSLAEEMESWWGPKGCVIEVARFEFRPGGFFHYAMQFPGGPRIWGRFLYRDIAAQDRILWLNSFSNEGCGITRAPFDPLIPLEILNDATFAENGGKTSVTLTASPHGAAEDETRVFAGMFASLNEGYGGTFDRLAAALAKAR</sequence>
<organism evidence="3 4">
    <name type="scientific">Hypericibacter adhaerens</name>
    <dbReference type="NCBI Taxonomy" id="2602016"/>
    <lineage>
        <taxon>Bacteria</taxon>
        <taxon>Pseudomonadati</taxon>
        <taxon>Pseudomonadota</taxon>
        <taxon>Alphaproteobacteria</taxon>
        <taxon>Rhodospirillales</taxon>
        <taxon>Dongiaceae</taxon>
        <taxon>Hypericibacter</taxon>
    </lineage>
</organism>
<dbReference type="SUPFAM" id="SSF55961">
    <property type="entry name" value="Bet v1-like"/>
    <property type="match status" value="1"/>
</dbReference>
<keyword evidence="4" id="KW-1185">Reference proteome</keyword>
<protein>
    <submittedName>
        <fullName evidence="3">ATPase</fullName>
    </submittedName>
</protein>
<dbReference type="CDD" id="cd07814">
    <property type="entry name" value="SRPBCC_CalC_Aha1-like"/>
    <property type="match status" value="1"/>
</dbReference>
<accession>A0A5J6N105</accession>
<dbReference type="Proteomes" id="UP000325797">
    <property type="component" value="Chromosome"/>
</dbReference>
<evidence type="ECO:0000256" key="1">
    <source>
        <dbReference type="ARBA" id="ARBA00006817"/>
    </source>
</evidence>